<gene>
    <name evidence="2" type="ORF">A2982_03230</name>
</gene>
<protein>
    <recommendedName>
        <fullName evidence="4">50S ribosomal protein L7/L12</fullName>
    </recommendedName>
</protein>
<sequence length="252" mass="27727">MKLARQLLADLENTGVSRRPDAKELPGKVGIFDGEQMVTSLGEKFEVPANYASKSLLVVGDTLKLVEENGQKRFKQIEHMKRHKTTGILTKKDGKFAVVTSEGSYKVLPSSVDHFKGQVGDEVILQIPAANISSPYGAIESIIKKKVVLEETKTTPELKTSQKGTDVVKETDVAKGTKQEPVIFEKGAKIEDEVKAPVKKESLQVKMTDEEKRAEKEPEKRAEKEDKISEGVVVPEVRKAEITGAVGEEELS</sequence>
<proteinExistence type="predicted"/>
<dbReference type="STRING" id="1802624.A2982_03230"/>
<comment type="caution">
    <text evidence="2">The sequence shown here is derived from an EMBL/GenBank/DDBJ whole genome shotgun (WGS) entry which is preliminary data.</text>
</comment>
<evidence type="ECO:0000313" key="2">
    <source>
        <dbReference type="EMBL" id="OGC51803.1"/>
    </source>
</evidence>
<organism evidence="2 3">
    <name type="scientific">candidate division WWE3 bacterium RIFCSPLOWO2_01_FULL_39_13</name>
    <dbReference type="NCBI Taxonomy" id="1802624"/>
    <lineage>
        <taxon>Bacteria</taxon>
        <taxon>Katanobacteria</taxon>
    </lineage>
</organism>
<dbReference type="EMBL" id="MEVH01000013">
    <property type="protein sequence ID" value="OGC51803.1"/>
    <property type="molecule type" value="Genomic_DNA"/>
</dbReference>
<dbReference type="AlphaFoldDB" id="A0A1F4V5C6"/>
<feature type="compositionally biased region" description="Basic and acidic residues" evidence="1">
    <location>
        <begin position="199"/>
        <end position="229"/>
    </location>
</feature>
<evidence type="ECO:0000256" key="1">
    <source>
        <dbReference type="SAM" id="MobiDB-lite"/>
    </source>
</evidence>
<evidence type="ECO:0000313" key="3">
    <source>
        <dbReference type="Proteomes" id="UP000178771"/>
    </source>
</evidence>
<feature type="region of interest" description="Disordered" evidence="1">
    <location>
        <begin position="199"/>
        <end position="231"/>
    </location>
</feature>
<accession>A0A1F4V5C6</accession>
<dbReference type="Proteomes" id="UP000178771">
    <property type="component" value="Unassembled WGS sequence"/>
</dbReference>
<evidence type="ECO:0008006" key="4">
    <source>
        <dbReference type="Google" id="ProtNLM"/>
    </source>
</evidence>
<reference evidence="2 3" key="1">
    <citation type="journal article" date="2016" name="Nat. Commun.">
        <title>Thousands of microbial genomes shed light on interconnected biogeochemical processes in an aquifer system.</title>
        <authorList>
            <person name="Anantharaman K."/>
            <person name="Brown C.T."/>
            <person name="Hug L.A."/>
            <person name="Sharon I."/>
            <person name="Castelle C.J."/>
            <person name="Probst A.J."/>
            <person name="Thomas B.C."/>
            <person name="Singh A."/>
            <person name="Wilkins M.J."/>
            <person name="Karaoz U."/>
            <person name="Brodie E.L."/>
            <person name="Williams K.H."/>
            <person name="Hubbard S.S."/>
            <person name="Banfield J.F."/>
        </authorList>
    </citation>
    <scope>NUCLEOTIDE SEQUENCE [LARGE SCALE GENOMIC DNA]</scope>
</reference>
<name>A0A1F4V5C6_UNCKA</name>